<dbReference type="GO" id="GO:0005634">
    <property type="term" value="C:nucleus"/>
    <property type="evidence" value="ECO:0007669"/>
    <property type="project" value="UniProtKB-SubCell"/>
</dbReference>
<keyword evidence="14" id="KW-1185">Reference proteome</keyword>
<sequence length="700" mass="79689">MFDVPPKFYELCRLCLSSDGVKLSIFEEEGAQRNFADKILTCLSITYCHKCYRSTYRLVDQRKPMTQLRFIQVKDGDSLPPIICHRCVYKLDVLHNFREVSHKSDVILKQYLDYAKQLSSHDDQVVIKYIFLNAMYKEILELIDIDQIIQYESYHFPVKRIRQFNTVAPMSSHSIPSNDVTENVQHKKSFSTAKVAGLNPLQSFLQLNKTLFNEEPNSPASINQNVIPQTQTHHLELCTNDMPEHDNIKCGPEDDTCSNSSDPDRLEIEDRDEQDTEGEENGYDMTINKRIKVETNYEESKTSTPNRSPVNRMDTPESNCSDTNIDQETTKLWQALANNRSLEITRTNGDKLNNGFTGEATNLLRSLINNRQIGITPIDSDRVSPQIRFYRDTQGTTIERTIPDCSVLGNRTNISCIENKLPANKSFSMRSPCSLFSANTRKELQGTSMDSNPSSPASVGRKETKGRRKQSYPSKAPMSPDVNYQHESNEEQAQDFTAWSNKIKVKVEDQKQQFDQHSGNMTKKVDMSCTNCGTMTTTIWRRNMKGEMVCNACGLYYKLHGVNRPVTMRRDTIHTRRRRPKGEKPTRHRKKGDSILAPQSEQMDAESADMLAALRRQIQPHLMMAALTPPHIPGGHPPTPTAQLNYSLPLPSYMMHHVKAEGREQCHLSTETEETEEGDAENVSDVPLNLVATSLSEEAH</sequence>
<feature type="compositionally biased region" description="Polar residues" evidence="10">
    <location>
        <begin position="444"/>
        <end position="457"/>
    </location>
</feature>
<evidence type="ECO:0000256" key="7">
    <source>
        <dbReference type="ARBA" id="ARBA00023242"/>
    </source>
</evidence>
<feature type="domain" description="ZAD" evidence="12">
    <location>
        <begin position="10"/>
        <end position="111"/>
    </location>
</feature>
<dbReference type="GO" id="GO:0008270">
    <property type="term" value="F:zinc ion binding"/>
    <property type="evidence" value="ECO:0007669"/>
    <property type="project" value="UniProtKB-UniRule"/>
</dbReference>
<feature type="compositionally biased region" description="Basic residues" evidence="10">
    <location>
        <begin position="575"/>
        <end position="591"/>
    </location>
</feature>
<dbReference type="PROSITE" id="PS00344">
    <property type="entry name" value="GATA_ZN_FINGER_1"/>
    <property type="match status" value="1"/>
</dbReference>
<feature type="binding site" evidence="9">
    <location>
        <position position="12"/>
    </location>
    <ligand>
        <name>Zn(2+)</name>
        <dbReference type="ChEBI" id="CHEBI:29105"/>
    </ligand>
</feature>
<dbReference type="OrthoDB" id="515401at2759"/>
<feature type="binding site" evidence="9">
    <location>
        <position position="15"/>
    </location>
    <ligand>
        <name>Zn(2+)</name>
        <dbReference type="ChEBI" id="CHEBI:29105"/>
    </ligand>
</feature>
<dbReference type="CDD" id="cd00202">
    <property type="entry name" value="ZnF_GATA"/>
    <property type="match status" value="1"/>
</dbReference>
<dbReference type="GO" id="GO:0000981">
    <property type="term" value="F:DNA-binding transcription factor activity, RNA polymerase II-specific"/>
    <property type="evidence" value="ECO:0007669"/>
    <property type="project" value="TreeGrafter"/>
</dbReference>
<dbReference type="SMART" id="SM00401">
    <property type="entry name" value="ZnF_GATA"/>
    <property type="match status" value="1"/>
</dbReference>
<protein>
    <submittedName>
        <fullName evidence="13">GATA-binding factor A</fullName>
    </submittedName>
</protein>
<keyword evidence="4 9" id="KW-0862">Zinc</keyword>
<evidence type="ECO:0000256" key="2">
    <source>
        <dbReference type="ARBA" id="ARBA00022723"/>
    </source>
</evidence>
<dbReference type="GO" id="GO:0045165">
    <property type="term" value="P:cell fate commitment"/>
    <property type="evidence" value="ECO:0007669"/>
    <property type="project" value="TreeGrafter"/>
</dbReference>
<evidence type="ECO:0000256" key="9">
    <source>
        <dbReference type="PROSITE-ProRule" id="PRU01263"/>
    </source>
</evidence>
<dbReference type="SMART" id="SM00868">
    <property type="entry name" value="zf-AD"/>
    <property type="match status" value="1"/>
</dbReference>
<feature type="domain" description="GATA-type" evidence="11">
    <location>
        <begin position="523"/>
        <end position="576"/>
    </location>
</feature>
<feature type="region of interest" description="Disordered" evidence="10">
    <location>
        <begin position="666"/>
        <end position="686"/>
    </location>
</feature>
<dbReference type="EMBL" id="KQ435791">
    <property type="protein sequence ID" value="KOX74387.1"/>
    <property type="molecule type" value="Genomic_DNA"/>
</dbReference>
<dbReference type="PROSITE" id="PS51915">
    <property type="entry name" value="ZAD"/>
    <property type="match status" value="1"/>
</dbReference>
<evidence type="ECO:0000256" key="10">
    <source>
        <dbReference type="SAM" id="MobiDB-lite"/>
    </source>
</evidence>
<dbReference type="GO" id="GO:0000978">
    <property type="term" value="F:RNA polymerase II cis-regulatory region sequence-specific DNA binding"/>
    <property type="evidence" value="ECO:0007669"/>
    <property type="project" value="TreeGrafter"/>
</dbReference>
<feature type="compositionally biased region" description="Acidic residues" evidence="10">
    <location>
        <begin position="269"/>
        <end position="282"/>
    </location>
</feature>
<accession>A0A0M9A009</accession>
<comment type="subcellular location">
    <subcellularLocation>
        <location evidence="1">Nucleus</location>
    </subcellularLocation>
</comment>
<feature type="binding site" evidence="9">
    <location>
        <position position="87"/>
    </location>
    <ligand>
        <name>Zn(2+)</name>
        <dbReference type="ChEBI" id="CHEBI:29105"/>
    </ligand>
</feature>
<dbReference type="InterPro" id="IPR039355">
    <property type="entry name" value="Transcription_factor_GATA"/>
</dbReference>
<feature type="compositionally biased region" description="Basic and acidic residues" evidence="10">
    <location>
        <begin position="291"/>
        <end position="301"/>
    </location>
</feature>
<evidence type="ECO:0000256" key="1">
    <source>
        <dbReference type="ARBA" id="ARBA00004123"/>
    </source>
</evidence>
<evidence type="ECO:0000313" key="14">
    <source>
        <dbReference type="Proteomes" id="UP000053105"/>
    </source>
</evidence>
<evidence type="ECO:0000259" key="12">
    <source>
        <dbReference type="PROSITE" id="PS51915"/>
    </source>
</evidence>
<organism evidence="13 14">
    <name type="scientific">Melipona quadrifasciata</name>
    <dbReference type="NCBI Taxonomy" id="166423"/>
    <lineage>
        <taxon>Eukaryota</taxon>
        <taxon>Metazoa</taxon>
        <taxon>Ecdysozoa</taxon>
        <taxon>Arthropoda</taxon>
        <taxon>Hexapoda</taxon>
        <taxon>Insecta</taxon>
        <taxon>Pterygota</taxon>
        <taxon>Neoptera</taxon>
        <taxon>Endopterygota</taxon>
        <taxon>Hymenoptera</taxon>
        <taxon>Apocrita</taxon>
        <taxon>Aculeata</taxon>
        <taxon>Apoidea</taxon>
        <taxon>Anthophila</taxon>
        <taxon>Apidae</taxon>
        <taxon>Melipona</taxon>
    </lineage>
</organism>
<keyword evidence="2 9" id="KW-0479">Metal-binding</keyword>
<dbReference type="Proteomes" id="UP000053105">
    <property type="component" value="Unassembled WGS sequence"/>
</dbReference>
<dbReference type="InterPro" id="IPR013088">
    <property type="entry name" value="Znf_NHR/GATA"/>
</dbReference>
<keyword evidence="7" id="KW-0539">Nucleus</keyword>
<dbReference type="PANTHER" id="PTHR10071:SF337">
    <property type="entry name" value="GATA-BINDING FACTOR A"/>
    <property type="match status" value="1"/>
</dbReference>
<proteinExistence type="predicted"/>
<feature type="region of interest" description="Disordered" evidence="10">
    <location>
        <begin position="571"/>
        <end position="605"/>
    </location>
</feature>
<dbReference type="PRINTS" id="PR00619">
    <property type="entry name" value="GATAZNFINGER"/>
</dbReference>
<evidence type="ECO:0000259" key="11">
    <source>
        <dbReference type="PROSITE" id="PS50114"/>
    </source>
</evidence>
<keyword evidence="3 8" id="KW-0863">Zinc-finger</keyword>
<evidence type="ECO:0000256" key="6">
    <source>
        <dbReference type="ARBA" id="ARBA00023163"/>
    </source>
</evidence>
<dbReference type="AlphaFoldDB" id="A0A0M9A009"/>
<evidence type="ECO:0000256" key="5">
    <source>
        <dbReference type="ARBA" id="ARBA00023015"/>
    </source>
</evidence>
<evidence type="ECO:0000256" key="3">
    <source>
        <dbReference type="ARBA" id="ARBA00022771"/>
    </source>
</evidence>
<dbReference type="Pfam" id="PF00320">
    <property type="entry name" value="GATA"/>
    <property type="match status" value="1"/>
</dbReference>
<gene>
    <name evidence="13" type="ORF">WN51_00290</name>
</gene>
<dbReference type="Gene3D" id="3.40.1800.20">
    <property type="match status" value="1"/>
</dbReference>
<dbReference type="InterPro" id="IPR012934">
    <property type="entry name" value="Znf_AD"/>
</dbReference>
<name>A0A0M9A009_9HYME</name>
<keyword evidence="6" id="KW-0804">Transcription</keyword>
<dbReference type="FunFam" id="3.30.50.10:FF:000002">
    <property type="entry name" value="Gata transcription factor gatad"/>
    <property type="match status" value="1"/>
</dbReference>
<dbReference type="PANTHER" id="PTHR10071">
    <property type="entry name" value="TRANSCRIPTION FACTOR GATA FAMILY MEMBER"/>
    <property type="match status" value="1"/>
</dbReference>
<dbReference type="STRING" id="166423.A0A0M9A009"/>
<reference evidence="13 14" key="1">
    <citation type="submission" date="2015-07" db="EMBL/GenBank/DDBJ databases">
        <title>The genome of Melipona quadrifasciata.</title>
        <authorList>
            <person name="Pan H."/>
            <person name="Kapheim K."/>
        </authorList>
    </citation>
    <scope>NUCLEOTIDE SEQUENCE [LARGE SCALE GENOMIC DNA]</scope>
    <source>
        <strain evidence="13">0111107301</strain>
        <tissue evidence="13">Whole body</tissue>
    </source>
</reference>
<keyword evidence="5" id="KW-0805">Transcription regulation</keyword>
<evidence type="ECO:0000256" key="4">
    <source>
        <dbReference type="ARBA" id="ARBA00022833"/>
    </source>
</evidence>
<dbReference type="SUPFAM" id="SSF57716">
    <property type="entry name" value="Glucocorticoid receptor-like (DNA-binding domain)"/>
    <property type="match status" value="2"/>
</dbReference>
<evidence type="ECO:0000313" key="13">
    <source>
        <dbReference type="EMBL" id="KOX74387.1"/>
    </source>
</evidence>
<dbReference type="GO" id="GO:0000122">
    <property type="term" value="P:negative regulation of transcription by RNA polymerase II"/>
    <property type="evidence" value="ECO:0007669"/>
    <property type="project" value="TreeGrafter"/>
</dbReference>
<feature type="binding site" evidence="9">
    <location>
        <position position="84"/>
    </location>
    <ligand>
        <name>Zn(2+)</name>
        <dbReference type="ChEBI" id="CHEBI:29105"/>
    </ligand>
</feature>
<dbReference type="GO" id="GO:0045944">
    <property type="term" value="P:positive regulation of transcription by RNA polymerase II"/>
    <property type="evidence" value="ECO:0007669"/>
    <property type="project" value="TreeGrafter"/>
</dbReference>
<dbReference type="Gene3D" id="3.30.50.10">
    <property type="entry name" value="Erythroid Transcription Factor GATA-1, subunit A"/>
    <property type="match status" value="1"/>
</dbReference>
<dbReference type="PROSITE" id="PS50114">
    <property type="entry name" value="GATA_ZN_FINGER_2"/>
    <property type="match status" value="1"/>
</dbReference>
<feature type="compositionally biased region" description="Acidic residues" evidence="10">
    <location>
        <begin position="671"/>
        <end position="682"/>
    </location>
</feature>
<feature type="region of interest" description="Disordered" evidence="10">
    <location>
        <begin position="245"/>
        <end position="324"/>
    </location>
</feature>
<dbReference type="InterPro" id="IPR000679">
    <property type="entry name" value="Znf_GATA"/>
</dbReference>
<evidence type="ECO:0000256" key="8">
    <source>
        <dbReference type="PROSITE-ProRule" id="PRU00094"/>
    </source>
</evidence>
<feature type="region of interest" description="Disordered" evidence="10">
    <location>
        <begin position="444"/>
        <end position="492"/>
    </location>
</feature>